<sequence>MATKLVSTLAIFFILVLVISETRGTEAHGDACLKEYDGEDGFALCAPLIYPPFCYTRCRSDKGAKSGRCVRGATDLMPICLCDYCGGELPGPFIRRV</sequence>
<comment type="subcellular location">
    <subcellularLocation>
        <location evidence="1">Secreted</location>
    </subcellularLocation>
</comment>
<accession>A0ABM0YUX3</accession>
<name>A0ABM0YUX3_CAMSA</name>
<reference evidence="5" key="2">
    <citation type="submission" date="2025-08" db="UniProtKB">
        <authorList>
            <consortium name="RefSeq"/>
        </authorList>
    </citation>
    <scope>IDENTIFICATION</scope>
    <source>
        <tissue evidence="5">Leaf</tissue>
    </source>
</reference>
<protein>
    <submittedName>
        <fullName evidence="5">Defensin-like protein 193</fullName>
    </submittedName>
</protein>
<dbReference type="Pfam" id="PF00537">
    <property type="entry name" value="Toxin_3"/>
    <property type="match status" value="1"/>
</dbReference>
<reference evidence="4" key="1">
    <citation type="journal article" date="2014" name="Nat. Commun.">
        <title>The emerging biofuel crop Camelina sativa retains a highly undifferentiated hexaploid genome structure.</title>
        <authorList>
            <person name="Kagale S."/>
            <person name="Koh C."/>
            <person name="Nixon J."/>
            <person name="Bollina V."/>
            <person name="Clarke W.E."/>
            <person name="Tuteja R."/>
            <person name="Spillane C."/>
            <person name="Robinson S.J."/>
            <person name="Links M.G."/>
            <person name="Clarke C."/>
            <person name="Higgins E.E."/>
            <person name="Huebert T."/>
            <person name="Sharpe A.G."/>
            <person name="Parkin I.A."/>
        </authorList>
    </citation>
    <scope>NUCLEOTIDE SEQUENCE [LARGE SCALE GENOMIC DNA]</scope>
    <source>
        <strain evidence="4">cv. DH55</strain>
    </source>
</reference>
<evidence type="ECO:0000256" key="3">
    <source>
        <dbReference type="SAM" id="SignalP"/>
    </source>
</evidence>
<keyword evidence="4" id="KW-1185">Reference proteome</keyword>
<evidence type="ECO:0000256" key="1">
    <source>
        <dbReference type="ARBA" id="ARBA00004613"/>
    </source>
</evidence>
<dbReference type="RefSeq" id="XP_010506236.1">
    <property type="nucleotide sequence ID" value="XM_010507934.2"/>
</dbReference>
<evidence type="ECO:0000256" key="2">
    <source>
        <dbReference type="ARBA" id="ARBA00022525"/>
    </source>
</evidence>
<keyword evidence="2" id="KW-0964">Secreted</keyword>
<dbReference type="InterPro" id="IPR002061">
    <property type="entry name" value="Scorpion_toxinL/defensin"/>
</dbReference>
<dbReference type="Gene3D" id="3.30.30.10">
    <property type="entry name" value="Knottin, scorpion toxin-like"/>
    <property type="match status" value="1"/>
</dbReference>
<gene>
    <name evidence="5" type="primary">LOC104782871</name>
</gene>
<dbReference type="Proteomes" id="UP000694864">
    <property type="component" value="Chromosome 4"/>
</dbReference>
<proteinExistence type="predicted"/>
<evidence type="ECO:0000313" key="4">
    <source>
        <dbReference type="Proteomes" id="UP000694864"/>
    </source>
</evidence>
<feature type="signal peptide" evidence="3">
    <location>
        <begin position="1"/>
        <end position="24"/>
    </location>
</feature>
<keyword evidence="3" id="KW-0732">Signal</keyword>
<dbReference type="InterPro" id="IPR036574">
    <property type="entry name" value="Scorpion_toxin-like_sf"/>
</dbReference>
<organism evidence="4 5">
    <name type="scientific">Camelina sativa</name>
    <name type="common">False flax</name>
    <name type="synonym">Myagrum sativum</name>
    <dbReference type="NCBI Taxonomy" id="90675"/>
    <lineage>
        <taxon>Eukaryota</taxon>
        <taxon>Viridiplantae</taxon>
        <taxon>Streptophyta</taxon>
        <taxon>Embryophyta</taxon>
        <taxon>Tracheophyta</taxon>
        <taxon>Spermatophyta</taxon>
        <taxon>Magnoliopsida</taxon>
        <taxon>eudicotyledons</taxon>
        <taxon>Gunneridae</taxon>
        <taxon>Pentapetalae</taxon>
        <taxon>rosids</taxon>
        <taxon>malvids</taxon>
        <taxon>Brassicales</taxon>
        <taxon>Brassicaceae</taxon>
        <taxon>Camelineae</taxon>
        <taxon>Camelina</taxon>
    </lineage>
</organism>
<dbReference type="SUPFAM" id="SSF57095">
    <property type="entry name" value="Scorpion toxin-like"/>
    <property type="match status" value="1"/>
</dbReference>
<evidence type="ECO:0000313" key="5">
    <source>
        <dbReference type="RefSeq" id="XP_010506236.1"/>
    </source>
</evidence>
<dbReference type="GeneID" id="104782871"/>
<feature type="chain" id="PRO_5045351831" evidence="3">
    <location>
        <begin position="25"/>
        <end position="97"/>
    </location>
</feature>